<name>A0A1A9UIF5_GLOAU</name>
<proteinExistence type="predicted"/>
<reference evidence="1" key="1">
    <citation type="submission" date="2020-05" db="UniProtKB">
        <authorList>
            <consortium name="EnsemblMetazoa"/>
        </authorList>
    </citation>
    <scope>IDENTIFICATION</scope>
    <source>
        <strain evidence="1">TTRI</strain>
    </source>
</reference>
<protein>
    <submittedName>
        <fullName evidence="1">Uncharacterized protein</fullName>
    </submittedName>
</protein>
<keyword evidence="2" id="KW-1185">Reference proteome</keyword>
<accession>A0A1A9UIF5</accession>
<dbReference type="AlphaFoldDB" id="A0A1A9UIF5"/>
<evidence type="ECO:0000313" key="2">
    <source>
        <dbReference type="Proteomes" id="UP000078200"/>
    </source>
</evidence>
<sequence>MVRLSSVKLIKINRWMDIMKNDFDDINGLQQSLVSNSWCYRQYSGMNMNASCEHVRIKRKFYNQQQQQQQQHQQQQHQLKHENKDKKVFFIFERISVNHHKEEFNISLYTNVLLSVTGKIL</sequence>
<dbReference type="EnsemblMetazoa" id="GAUT005931-RA">
    <property type="protein sequence ID" value="GAUT005931-PA"/>
    <property type="gene ID" value="GAUT005931"/>
</dbReference>
<evidence type="ECO:0000313" key="1">
    <source>
        <dbReference type="EnsemblMetazoa" id="GAUT005931-PA"/>
    </source>
</evidence>
<organism evidence="1 2">
    <name type="scientific">Glossina austeni</name>
    <name type="common">Savannah tsetse fly</name>
    <dbReference type="NCBI Taxonomy" id="7395"/>
    <lineage>
        <taxon>Eukaryota</taxon>
        <taxon>Metazoa</taxon>
        <taxon>Ecdysozoa</taxon>
        <taxon>Arthropoda</taxon>
        <taxon>Hexapoda</taxon>
        <taxon>Insecta</taxon>
        <taxon>Pterygota</taxon>
        <taxon>Neoptera</taxon>
        <taxon>Endopterygota</taxon>
        <taxon>Diptera</taxon>
        <taxon>Brachycera</taxon>
        <taxon>Muscomorpha</taxon>
        <taxon>Hippoboscoidea</taxon>
        <taxon>Glossinidae</taxon>
        <taxon>Glossina</taxon>
    </lineage>
</organism>
<dbReference type="VEuPathDB" id="VectorBase:GAUT005931"/>
<dbReference type="Proteomes" id="UP000078200">
    <property type="component" value="Unassembled WGS sequence"/>
</dbReference>